<dbReference type="EMBL" id="JAQIZT010000017">
    <property type="protein sequence ID" value="KAJ6959761.1"/>
    <property type="molecule type" value="Genomic_DNA"/>
</dbReference>
<organism evidence="1 2">
    <name type="scientific">Populus alba x Populus x berolinensis</name>
    <dbReference type="NCBI Taxonomy" id="444605"/>
    <lineage>
        <taxon>Eukaryota</taxon>
        <taxon>Viridiplantae</taxon>
        <taxon>Streptophyta</taxon>
        <taxon>Embryophyta</taxon>
        <taxon>Tracheophyta</taxon>
        <taxon>Spermatophyta</taxon>
        <taxon>Magnoliopsida</taxon>
        <taxon>eudicotyledons</taxon>
        <taxon>Gunneridae</taxon>
        <taxon>Pentapetalae</taxon>
        <taxon>rosids</taxon>
        <taxon>fabids</taxon>
        <taxon>Malpighiales</taxon>
        <taxon>Salicaceae</taxon>
        <taxon>Saliceae</taxon>
        <taxon>Populus</taxon>
    </lineage>
</organism>
<protein>
    <recommendedName>
        <fullName evidence="3">Reverse transcriptase zinc-binding domain-containing protein</fullName>
    </recommendedName>
</protein>
<sequence length="76" mass="8739">MELVWVLAEGFGLGLLPCQTMNIPNQHGIITPVENICCCCQTEEESLHHLLQHCQQVWRIWNHACVQLARINVDPY</sequence>
<evidence type="ECO:0008006" key="3">
    <source>
        <dbReference type="Google" id="ProtNLM"/>
    </source>
</evidence>
<dbReference type="AlphaFoldDB" id="A0AAD6LFG7"/>
<dbReference type="Proteomes" id="UP001164929">
    <property type="component" value="Chromosome 17"/>
</dbReference>
<name>A0AAD6LFG7_9ROSI</name>
<reference evidence="1" key="1">
    <citation type="journal article" date="2023" name="Mol. Ecol. Resour.">
        <title>Chromosome-level genome assembly of a triploid poplar Populus alba 'Berolinensis'.</title>
        <authorList>
            <person name="Chen S."/>
            <person name="Yu Y."/>
            <person name="Wang X."/>
            <person name="Wang S."/>
            <person name="Zhang T."/>
            <person name="Zhou Y."/>
            <person name="He R."/>
            <person name="Meng N."/>
            <person name="Wang Y."/>
            <person name="Liu W."/>
            <person name="Liu Z."/>
            <person name="Liu J."/>
            <person name="Guo Q."/>
            <person name="Huang H."/>
            <person name="Sederoff R.R."/>
            <person name="Wang G."/>
            <person name="Qu G."/>
            <person name="Chen S."/>
        </authorList>
    </citation>
    <scope>NUCLEOTIDE SEQUENCE</scope>
    <source>
        <strain evidence="1">SC-2020</strain>
    </source>
</reference>
<accession>A0AAD6LFG7</accession>
<keyword evidence="2" id="KW-1185">Reference proteome</keyword>
<comment type="caution">
    <text evidence="1">The sequence shown here is derived from an EMBL/GenBank/DDBJ whole genome shotgun (WGS) entry which is preliminary data.</text>
</comment>
<gene>
    <name evidence="1" type="ORF">NC653_037961</name>
</gene>
<proteinExistence type="predicted"/>
<evidence type="ECO:0000313" key="1">
    <source>
        <dbReference type="EMBL" id="KAJ6959761.1"/>
    </source>
</evidence>
<evidence type="ECO:0000313" key="2">
    <source>
        <dbReference type="Proteomes" id="UP001164929"/>
    </source>
</evidence>